<dbReference type="InterPro" id="IPR006116">
    <property type="entry name" value="NT_2-5OAS_ClassI-CCAase"/>
</dbReference>
<evidence type="ECO:0008006" key="4">
    <source>
        <dbReference type="Google" id="ProtNLM"/>
    </source>
</evidence>
<dbReference type="Gene3D" id="3.30.460.10">
    <property type="entry name" value="Beta Polymerase, domain 2"/>
    <property type="match status" value="1"/>
</dbReference>
<evidence type="ECO:0000313" key="2">
    <source>
        <dbReference type="EMBL" id="MDP5182243.1"/>
    </source>
</evidence>
<dbReference type="RefSeq" id="WP_305998940.1">
    <property type="nucleotide sequence ID" value="NZ_JASNFN010000004.1"/>
</dbReference>
<organism evidence="2 3">
    <name type="scientific">Blastococcus carthaginiensis</name>
    <dbReference type="NCBI Taxonomy" id="3050034"/>
    <lineage>
        <taxon>Bacteria</taxon>
        <taxon>Bacillati</taxon>
        <taxon>Actinomycetota</taxon>
        <taxon>Actinomycetes</taxon>
        <taxon>Geodermatophilales</taxon>
        <taxon>Geodermatophilaceae</taxon>
        <taxon>Blastococcus</taxon>
    </lineage>
</organism>
<dbReference type="CDD" id="cd05400">
    <property type="entry name" value="NT_2-5OAS_ClassI-CCAase"/>
    <property type="match status" value="1"/>
</dbReference>
<sequence length="291" mass="32551">MPYTVSKSFDDLLANIALTATQQQEVRDKKASATAAVKRAFPASSNMATTAQKLIGSAARSTIIRPLDDIDMLAVFDHTLVWPTYQRDSQAFLYRVRDALKSEASVRLVGSKGQAVRLQYANGAHVDLTPAFNRQGGGYLIPKGDGGWLATNPDQHADFMATRNQALSNRLKPLVRMLKRWNRSHSSRLKSFHLEVMAQHGVGYLYSNEAERVEDFFQNAEYRLDVADPAGLSGSFTADWSWTKRQDVITSLRSARDRASKAREYERNGQIASAIGQWQIIFGKDWFPAYG</sequence>
<accession>A0ABT9I9J4</accession>
<comment type="caution">
    <text evidence="2">The sequence shown here is derived from an EMBL/GenBank/DDBJ whole genome shotgun (WGS) entry which is preliminary data.</text>
</comment>
<gene>
    <name evidence="2" type="ORF">QOZ88_06305</name>
</gene>
<name>A0ABT9I9J4_9ACTN</name>
<dbReference type="Pfam" id="PF18144">
    <property type="entry name" value="SMODS"/>
    <property type="match status" value="1"/>
</dbReference>
<reference evidence="3" key="1">
    <citation type="submission" date="2023-05" db="EMBL/GenBank/DDBJ databases">
        <title>Draft genome of Pseudofrankia sp. BMG5.37.</title>
        <authorList>
            <person name="Gtari M."/>
            <person name="Ghodhbane F."/>
            <person name="Sbissi I."/>
        </authorList>
    </citation>
    <scope>NUCLEOTIDE SEQUENCE [LARGE SCALE GENOMIC DNA]</scope>
    <source>
        <strain evidence="3">BMG 814</strain>
    </source>
</reference>
<protein>
    <recommendedName>
        <fullName evidence="4">Nucleotidyltransferase</fullName>
    </recommendedName>
</protein>
<keyword evidence="1" id="KW-0051">Antiviral defense</keyword>
<evidence type="ECO:0000313" key="3">
    <source>
        <dbReference type="Proteomes" id="UP001233673"/>
    </source>
</evidence>
<evidence type="ECO:0000256" key="1">
    <source>
        <dbReference type="ARBA" id="ARBA00023118"/>
    </source>
</evidence>
<dbReference type="InterPro" id="IPR043519">
    <property type="entry name" value="NT_sf"/>
</dbReference>
<dbReference type="EMBL" id="JASNFN010000004">
    <property type="protein sequence ID" value="MDP5182243.1"/>
    <property type="molecule type" value="Genomic_DNA"/>
</dbReference>
<dbReference type="SUPFAM" id="SSF81301">
    <property type="entry name" value="Nucleotidyltransferase"/>
    <property type="match status" value="1"/>
</dbReference>
<proteinExistence type="predicted"/>
<dbReference type="Proteomes" id="UP001233673">
    <property type="component" value="Unassembled WGS sequence"/>
</dbReference>
<keyword evidence="3" id="KW-1185">Reference proteome</keyword>